<keyword evidence="3" id="KW-1185">Reference proteome</keyword>
<accession>A0A840ZHC9</accession>
<dbReference type="Proteomes" id="UP000583454">
    <property type="component" value="Unassembled WGS sequence"/>
</dbReference>
<evidence type="ECO:0000313" key="3">
    <source>
        <dbReference type="Proteomes" id="UP000583454"/>
    </source>
</evidence>
<organism evidence="2 3">
    <name type="scientific">Methylorubrum rhodinum</name>
    <dbReference type="NCBI Taxonomy" id="29428"/>
    <lineage>
        <taxon>Bacteria</taxon>
        <taxon>Pseudomonadati</taxon>
        <taxon>Pseudomonadota</taxon>
        <taxon>Alphaproteobacteria</taxon>
        <taxon>Hyphomicrobiales</taxon>
        <taxon>Methylobacteriaceae</taxon>
        <taxon>Methylorubrum</taxon>
    </lineage>
</organism>
<name>A0A840ZHC9_9HYPH</name>
<feature type="region of interest" description="Disordered" evidence="1">
    <location>
        <begin position="51"/>
        <end position="74"/>
    </location>
</feature>
<dbReference type="AlphaFoldDB" id="A0A840ZHC9"/>
<protein>
    <submittedName>
        <fullName evidence="2">Uncharacterized protein</fullName>
    </submittedName>
</protein>
<dbReference type="RefSeq" id="WP_183566107.1">
    <property type="nucleotide sequence ID" value="NZ_JACHOP010000003.1"/>
</dbReference>
<comment type="caution">
    <text evidence="2">The sequence shown here is derived from an EMBL/GenBank/DDBJ whole genome shotgun (WGS) entry which is preliminary data.</text>
</comment>
<dbReference type="EMBL" id="JACHOP010000003">
    <property type="protein sequence ID" value="MBB5756411.1"/>
    <property type="molecule type" value="Genomic_DNA"/>
</dbReference>
<evidence type="ECO:0000313" key="2">
    <source>
        <dbReference type="EMBL" id="MBB5756411.1"/>
    </source>
</evidence>
<sequence>MTMPLQDAEALAELARLCSEARAGLPETGFHRLRVLLDMILVDLAREGFGAQAGTGPACDRQTAKQTDLPQKSP</sequence>
<proteinExistence type="predicted"/>
<gene>
    <name evidence="2" type="ORF">HNR00_001109</name>
</gene>
<reference evidence="2 3" key="1">
    <citation type="submission" date="2020-08" db="EMBL/GenBank/DDBJ databases">
        <title>Genomic Encyclopedia of Type Strains, Phase IV (KMG-IV): sequencing the most valuable type-strain genomes for metagenomic binning, comparative biology and taxonomic classification.</title>
        <authorList>
            <person name="Goeker M."/>
        </authorList>
    </citation>
    <scope>NUCLEOTIDE SEQUENCE [LARGE SCALE GENOMIC DNA]</scope>
    <source>
        <strain evidence="2 3">DSM 2163</strain>
    </source>
</reference>
<feature type="compositionally biased region" description="Polar residues" evidence="1">
    <location>
        <begin position="64"/>
        <end position="74"/>
    </location>
</feature>
<evidence type="ECO:0000256" key="1">
    <source>
        <dbReference type="SAM" id="MobiDB-lite"/>
    </source>
</evidence>